<dbReference type="Pfam" id="PF03015">
    <property type="entry name" value="Sterile"/>
    <property type="match status" value="1"/>
</dbReference>
<evidence type="ECO:0000256" key="4">
    <source>
        <dbReference type="RuleBase" id="RU363097"/>
    </source>
</evidence>
<evidence type="ECO:0000313" key="7">
    <source>
        <dbReference type="EMBL" id="KAG5682030.1"/>
    </source>
</evidence>
<evidence type="ECO:0000256" key="3">
    <source>
        <dbReference type="ARBA" id="ARBA00023098"/>
    </source>
</evidence>
<comment type="function">
    <text evidence="4">Catalyzes the reduction of fatty acyl-CoA to fatty alcohols.</text>
</comment>
<dbReference type="Pfam" id="PF07993">
    <property type="entry name" value="NAD_binding_4"/>
    <property type="match status" value="1"/>
</dbReference>
<comment type="caution">
    <text evidence="7">The sequence shown here is derived from an EMBL/GenBank/DDBJ whole genome shotgun (WGS) entry which is preliminary data.</text>
</comment>
<evidence type="ECO:0000259" key="6">
    <source>
        <dbReference type="Pfam" id="PF07993"/>
    </source>
</evidence>
<feature type="domain" description="Fatty acyl-CoA reductase C-terminal" evidence="5">
    <location>
        <begin position="375"/>
        <end position="466"/>
    </location>
</feature>
<dbReference type="EC" id="1.2.1.84" evidence="4"/>
<dbReference type="GO" id="GO:0035336">
    <property type="term" value="P:long-chain fatty-acyl-CoA metabolic process"/>
    <property type="evidence" value="ECO:0007669"/>
    <property type="project" value="TreeGrafter"/>
</dbReference>
<sequence>MVFSENTSNMNSINNIEEYISISDFYNGKSVFITGGTGFLGKMLIEKLLRSCPGIKNIYLLMRPKRGAEINTRLNEILNSQLFDKLRKDRPNDLNKIIPILGDITSEDLGISESDQNLLSETINIVFHSAATVKFDEKLKLSVTINMLGTKRLLELCQRMLYLEALVHVSTAYCNCDRADVAEIIYNPPYKPDDIISLVQWLPEDLLDKLTPSLIGNRPNTYTFTKALTEAMLLKEAGNLPVVIVRPSIVLSSMNEPMSGWVDNWNGPTGIVSAVGKGIFHTIMCNEDSVADFVPVDLVINLMVAAAWRTATTKSTQMTVYNCCTGVNKPITWGRLVSLAIEKMRLHPLEGVFWYPTGILRKNRTLNTIHSILAHYIPAYILDILARIAGRKPIMIKVQDKLAKSVQCLEYFTTHQWKFHSDNVQVLLDSMNEKDKNEFQFDVRTIEWENYVEKYVLGFRQFLFKQSPSSLEVSRKRMHRLKILHQISKLLIVILFWRFLFKRSKKLRDLWRNFVSVISTLSITLVRTK</sequence>
<evidence type="ECO:0000313" key="8">
    <source>
        <dbReference type="Proteomes" id="UP001107558"/>
    </source>
</evidence>
<dbReference type="EMBL" id="JADBJN010000001">
    <property type="protein sequence ID" value="KAG5682030.1"/>
    <property type="molecule type" value="Genomic_DNA"/>
</dbReference>
<dbReference type="PANTHER" id="PTHR11011">
    <property type="entry name" value="MALE STERILITY PROTEIN 2-RELATED"/>
    <property type="match status" value="1"/>
</dbReference>
<organism evidence="7 8">
    <name type="scientific">Polypedilum vanderplanki</name>
    <name type="common">Sleeping chironomid midge</name>
    <dbReference type="NCBI Taxonomy" id="319348"/>
    <lineage>
        <taxon>Eukaryota</taxon>
        <taxon>Metazoa</taxon>
        <taxon>Ecdysozoa</taxon>
        <taxon>Arthropoda</taxon>
        <taxon>Hexapoda</taxon>
        <taxon>Insecta</taxon>
        <taxon>Pterygota</taxon>
        <taxon>Neoptera</taxon>
        <taxon>Endopterygota</taxon>
        <taxon>Diptera</taxon>
        <taxon>Nematocera</taxon>
        <taxon>Chironomoidea</taxon>
        <taxon>Chironomidae</taxon>
        <taxon>Chironominae</taxon>
        <taxon>Polypedilum</taxon>
        <taxon>Polypedilum</taxon>
    </lineage>
</organism>
<feature type="transmembrane region" description="Helical" evidence="4">
    <location>
        <begin position="483"/>
        <end position="501"/>
    </location>
</feature>
<dbReference type="SUPFAM" id="SSF51735">
    <property type="entry name" value="NAD(P)-binding Rossmann-fold domains"/>
    <property type="match status" value="1"/>
</dbReference>
<dbReference type="OrthoDB" id="429813at2759"/>
<comment type="catalytic activity">
    <reaction evidence="4">
        <text>a long-chain fatty acyl-CoA + 2 NADPH + 2 H(+) = a long-chain primary fatty alcohol + 2 NADP(+) + CoA</text>
        <dbReference type="Rhea" id="RHEA:52716"/>
        <dbReference type="ChEBI" id="CHEBI:15378"/>
        <dbReference type="ChEBI" id="CHEBI:57287"/>
        <dbReference type="ChEBI" id="CHEBI:57783"/>
        <dbReference type="ChEBI" id="CHEBI:58349"/>
        <dbReference type="ChEBI" id="CHEBI:77396"/>
        <dbReference type="ChEBI" id="CHEBI:83139"/>
        <dbReference type="EC" id="1.2.1.84"/>
    </reaction>
</comment>
<keyword evidence="4" id="KW-0472">Membrane</keyword>
<dbReference type="InterPro" id="IPR033640">
    <property type="entry name" value="FAR_C"/>
</dbReference>
<dbReference type="CDD" id="cd05236">
    <property type="entry name" value="FAR-N_SDR_e"/>
    <property type="match status" value="1"/>
</dbReference>
<dbReference type="GO" id="GO:0005777">
    <property type="term" value="C:peroxisome"/>
    <property type="evidence" value="ECO:0007669"/>
    <property type="project" value="TreeGrafter"/>
</dbReference>
<dbReference type="Gene3D" id="3.40.50.720">
    <property type="entry name" value="NAD(P)-binding Rossmann-like Domain"/>
    <property type="match status" value="1"/>
</dbReference>
<keyword evidence="3 4" id="KW-0443">Lipid metabolism</keyword>
<protein>
    <recommendedName>
        <fullName evidence="4">Fatty acyl-CoA reductase</fullName>
        <ecNumber evidence="4">1.2.1.84</ecNumber>
    </recommendedName>
</protein>
<dbReference type="InterPro" id="IPR026055">
    <property type="entry name" value="FAR"/>
</dbReference>
<keyword evidence="2 4" id="KW-0444">Lipid biosynthesis</keyword>
<evidence type="ECO:0000259" key="5">
    <source>
        <dbReference type="Pfam" id="PF03015"/>
    </source>
</evidence>
<accession>A0A9J6CKC7</accession>
<dbReference type="CDD" id="cd09071">
    <property type="entry name" value="FAR_C"/>
    <property type="match status" value="1"/>
</dbReference>
<dbReference type="PANTHER" id="PTHR11011:SF116">
    <property type="entry name" value="FATTY ACYL-COA REDUCTASE CG5065-RELATED"/>
    <property type="match status" value="1"/>
</dbReference>
<comment type="similarity">
    <text evidence="1 4">Belongs to the fatty acyl-CoA reductase family.</text>
</comment>
<keyword evidence="4" id="KW-1133">Transmembrane helix</keyword>
<dbReference type="GO" id="GO:0080019">
    <property type="term" value="F:alcohol-forming very long-chain fatty acyl-CoA reductase activity"/>
    <property type="evidence" value="ECO:0007669"/>
    <property type="project" value="InterPro"/>
</dbReference>
<dbReference type="InterPro" id="IPR013120">
    <property type="entry name" value="FAR_NAD-bd"/>
</dbReference>
<keyword evidence="4" id="KW-0521">NADP</keyword>
<keyword evidence="4" id="KW-0560">Oxidoreductase</keyword>
<name>A0A9J6CKC7_POLVA</name>
<feature type="domain" description="Thioester reductase (TE)" evidence="6">
    <location>
        <begin position="33"/>
        <end position="303"/>
    </location>
</feature>
<evidence type="ECO:0000256" key="2">
    <source>
        <dbReference type="ARBA" id="ARBA00022516"/>
    </source>
</evidence>
<dbReference type="InterPro" id="IPR036291">
    <property type="entry name" value="NAD(P)-bd_dom_sf"/>
</dbReference>
<evidence type="ECO:0000256" key="1">
    <source>
        <dbReference type="ARBA" id="ARBA00005928"/>
    </source>
</evidence>
<gene>
    <name evidence="7" type="ORF">PVAND_011422</name>
</gene>
<dbReference type="AlphaFoldDB" id="A0A9J6CKC7"/>
<proteinExistence type="inferred from homology"/>
<reference evidence="7" key="1">
    <citation type="submission" date="2021-03" db="EMBL/GenBank/DDBJ databases">
        <title>Chromosome level genome of the anhydrobiotic midge Polypedilum vanderplanki.</title>
        <authorList>
            <person name="Yoshida Y."/>
            <person name="Kikawada T."/>
            <person name="Gusev O."/>
        </authorList>
    </citation>
    <scope>NUCLEOTIDE SEQUENCE</scope>
    <source>
        <strain evidence="7">NIAS01</strain>
        <tissue evidence="7">Whole body or cell culture</tissue>
    </source>
</reference>
<keyword evidence="4" id="KW-0812">Transmembrane</keyword>
<dbReference type="Proteomes" id="UP001107558">
    <property type="component" value="Chromosome 1"/>
</dbReference>
<dbReference type="GO" id="GO:0102965">
    <property type="term" value="F:alcohol-forming long-chain fatty acyl-CoA reductase activity"/>
    <property type="evidence" value="ECO:0007669"/>
    <property type="project" value="UniProtKB-EC"/>
</dbReference>
<keyword evidence="8" id="KW-1185">Reference proteome</keyword>
<dbReference type="FunFam" id="3.40.50.720:FF:000370">
    <property type="entry name" value="Fatty acyl-CoA reductase"/>
    <property type="match status" value="1"/>
</dbReference>